<name>A0ABD1TAP6_9LAMI</name>
<evidence type="ECO:0000313" key="1">
    <source>
        <dbReference type="EMBL" id="KAL2509770.1"/>
    </source>
</evidence>
<reference evidence="2" key="1">
    <citation type="submission" date="2024-07" db="EMBL/GenBank/DDBJ databases">
        <title>Two chromosome-level genome assemblies of Korean endemic species Abeliophyllum distichum and Forsythia ovata (Oleaceae).</title>
        <authorList>
            <person name="Jang H."/>
        </authorList>
    </citation>
    <scope>NUCLEOTIDE SEQUENCE [LARGE SCALE GENOMIC DNA]</scope>
</reference>
<organism evidence="1 2">
    <name type="scientific">Forsythia ovata</name>
    <dbReference type="NCBI Taxonomy" id="205694"/>
    <lineage>
        <taxon>Eukaryota</taxon>
        <taxon>Viridiplantae</taxon>
        <taxon>Streptophyta</taxon>
        <taxon>Embryophyta</taxon>
        <taxon>Tracheophyta</taxon>
        <taxon>Spermatophyta</taxon>
        <taxon>Magnoliopsida</taxon>
        <taxon>eudicotyledons</taxon>
        <taxon>Gunneridae</taxon>
        <taxon>Pentapetalae</taxon>
        <taxon>asterids</taxon>
        <taxon>lamiids</taxon>
        <taxon>Lamiales</taxon>
        <taxon>Oleaceae</taxon>
        <taxon>Forsythieae</taxon>
        <taxon>Forsythia</taxon>
    </lineage>
</organism>
<accession>A0ABD1TAP6</accession>
<gene>
    <name evidence="1" type="ORF">Fot_33417</name>
</gene>
<sequence>MELNNSTQSTTMKTLAEIEIPTQIQPLPTTMIPLSSNAPHADVTTTSTAVRSKNHYFHCRTPPWVLSTSLITATSLCQSLPAKRRNNISPTSNSPLPISSSYYCNLLFIIPPCVLLSVMRNSNSPTSIFPPLEQQQPNCNL</sequence>
<dbReference type="Proteomes" id="UP001604277">
    <property type="component" value="Unassembled WGS sequence"/>
</dbReference>
<protein>
    <submittedName>
        <fullName evidence="1">Uncharacterized protein</fullName>
    </submittedName>
</protein>
<dbReference type="AlphaFoldDB" id="A0ABD1TAP6"/>
<evidence type="ECO:0000313" key="2">
    <source>
        <dbReference type="Proteomes" id="UP001604277"/>
    </source>
</evidence>
<keyword evidence="2" id="KW-1185">Reference proteome</keyword>
<proteinExistence type="predicted"/>
<dbReference type="EMBL" id="JBFOLJ010000009">
    <property type="protein sequence ID" value="KAL2509770.1"/>
    <property type="molecule type" value="Genomic_DNA"/>
</dbReference>
<comment type="caution">
    <text evidence="1">The sequence shown here is derived from an EMBL/GenBank/DDBJ whole genome shotgun (WGS) entry which is preliminary data.</text>
</comment>